<sequence length="1181" mass="135275">MKIKDLFQKSIRRNINGVIQAGQLDEESIYTELDEYVVTDELAGNLETFYSHYAAALSEPTSKMGVWISGFFGSGKSHLLKILSYLLSNCTVKGKRAVDFFRDKDIRPELLNLIFTAASVESDALLFNIDSKSATGSKNEKQKIVDVFLKVFNEHLGYSSMAWIAGIERHLEREGRYGEFKAAFAQNSGKSWEESRDYILLKQKDFFRAMQAIGYDEEASKTFLKGMKDTFEITSEDLAKLIAGYCRKRGKDYRLVFLVDEIGQYIGDNRELMLNLQTVVEDLGNYAQGRVWVIVTSQEKIDAVTKVRGEDFSKIQGRFSTRLNLSSANTDEVIKRRLLAKTEVAGQTLQLDYEVREQSLRNMLSFDGNTGALRSGYKSAADFVAGYPFVPYQFDLLQKVFDKIRIQGEAGKHLSRGERSLLNAFQEVALLLGEEDTGRLATFAQFYGTLESFLDTSVKSTIRKAKDKDGIAPFDLDVLRTLYMIKGIEGFPASLENITTLLLNSVDAIKNEIERQVSRALDKLIRHVLIQQNADQTYTFLSDEEQEINQEIKNTTLDQAKVLQDMTKVFFNEIYPQTRYRHASGRDFDFNRRFDSYTLGVAQHPLTLQLYSEPIPEMEAMLKATNGVLVVRLPEDGPNFSEPFEYAVKIAGYLNRKSSVNLTKTQERVIEQKRGEISEFEGIGREALKEASRRATFYIEGQSYTFNGEPAAQIDRAFEILVRNTFTKHHYIDHKIELKNAAQQIKEWATKGIQQRLDGTLPNQLALDEVMRYLEEQQGKYARPTMKAIVERFTGVPYGWTDWDLAGIVTILLYEGKVKLSYLGERFNTTHPEFVSRLTKTTEREKVVVELEVAIPTDVRKKLSGIMREYFGRQTLGDTYEEVAGVIRARVEEQMQAPLREIQQRRRQESLEFPYPGSSDILHLERTVEALLSRKDDEQLIKELFDLEDQLDEWFDQLEDLKSFYLGKAIEHFDGAVKALRQRKTDLQSAVGNIELQTIKHEIETILRHKEPYKQISQLPILLQRLNDGLRQVLDEQRRTYMPELESIQSVVADMTEQYSADPEIESIIKQGQNNIDQQIRQYRETDSITQLIAVPTLAKNALEQIKSQIQYTLQKRKPKPSAGDTPVKSKKVLSGLDLLTLALTAPVVEIENEEELNKVIEGLRNQLRQLMKDNILVLRR</sequence>
<reference evidence="4" key="1">
    <citation type="submission" date="2022-02" db="EMBL/GenBank/DDBJ databases">
        <authorList>
            <person name="Leng L."/>
        </authorList>
    </citation>
    <scope>NUCLEOTIDE SEQUENCE</scope>
    <source>
        <strain evidence="4">JI</strain>
    </source>
</reference>
<gene>
    <name evidence="4" type="primary">brxC</name>
    <name evidence="4" type="ORF">L7E55_07580</name>
</gene>
<dbReference type="RefSeq" id="WP_277443515.1">
    <property type="nucleotide sequence ID" value="NZ_JAKOAV010000011.1"/>
</dbReference>
<dbReference type="NCBIfam" id="NF033441">
    <property type="entry name" value="BREX_BrxC"/>
    <property type="match status" value="1"/>
</dbReference>
<feature type="domain" description="Probable ATP-binding protein BrxC alpha-helical" evidence="2">
    <location>
        <begin position="861"/>
        <end position="984"/>
    </location>
</feature>
<organism evidence="4 5">
    <name type="scientific">Pelotomaculum isophthalicicum JI</name>
    <dbReference type="NCBI Taxonomy" id="947010"/>
    <lineage>
        <taxon>Bacteria</taxon>
        <taxon>Bacillati</taxon>
        <taxon>Bacillota</taxon>
        <taxon>Clostridia</taxon>
        <taxon>Eubacteriales</taxon>
        <taxon>Desulfotomaculaceae</taxon>
        <taxon>Pelotomaculum</taxon>
    </lineage>
</organism>
<feature type="domain" description="Probable ATP-binding protein BrxC 4th six-stranded beta-sheet" evidence="3">
    <location>
        <begin position="556"/>
        <end position="721"/>
    </location>
</feature>
<dbReference type="InterPro" id="IPR058037">
    <property type="entry name" value="BREX_BrxC_helical"/>
</dbReference>
<dbReference type="InterPro" id="IPR027417">
    <property type="entry name" value="P-loop_NTPase"/>
</dbReference>
<evidence type="ECO:0000313" key="5">
    <source>
        <dbReference type="Proteomes" id="UP001154312"/>
    </source>
</evidence>
<dbReference type="Pfam" id="PF25792">
    <property type="entry name" value="BREX_BrxC_helical"/>
    <property type="match status" value="1"/>
</dbReference>
<protein>
    <submittedName>
        <fullName evidence="4">BREX system P-loop protein BrxC</fullName>
    </submittedName>
</protein>
<dbReference type="SUPFAM" id="SSF52540">
    <property type="entry name" value="P-loop containing nucleoside triphosphate hydrolases"/>
    <property type="match status" value="1"/>
</dbReference>
<evidence type="ECO:0000259" key="1">
    <source>
        <dbReference type="Pfam" id="PF25791"/>
    </source>
</evidence>
<evidence type="ECO:0000313" key="4">
    <source>
        <dbReference type="EMBL" id="MDF9408220.1"/>
    </source>
</evidence>
<feature type="domain" description="Probable ATP-binding protein BrxC winged helix-turn-helix" evidence="1">
    <location>
        <begin position="728"/>
        <end position="850"/>
    </location>
</feature>
<dbReference type="InterPro" id="IPR058036">
    <property type="entry name" value="BREX_BrxC_4th"/>
</dbReference>
<proteinExistence type="predicted"/>
<evidence type="ECO:0000259" key="3">
    <source>
        <dbReference type="Pfam" id="PF25796"/>
    </source>
</evidence>
<evidence type="ECO:0000259" key="2">
    <source>
        <dbReference type="Pfam" id="PF25792"/>
    </source>
</evidence>
<dbReference type="Proteomes" id="UP001154312">
    <property type="component" value="Unassembled WGS sequence"/>
</dbReference>
<keyword evidence="5" id="KW-1185">Reference proteome</keyword>
<accession>A0A9X4H1N3</accession>
<comment type="caution">
    <text evidence="4">The sequence shown here is derived from an EMBL/GenBank/DDBJ whole genome shotgun (WGS) entry which is preliminary data.</text>
</comment>
<dbReference type="InterPro" id="IPR058038">
    <property type="entry name" value="BREX_BrxC_wHTH"/>
</dbReference>
<name>A0A9X4H1N3_9FIRM</name>
<dbReference type="EMBL" id="JAKOAV010000011">
    <property type="protein sequence ID" value="MDF9408220.1"/>
    <property type="molecule type" value="Genomic_DNA"/>
</dbReference>
<dbReference type="Pfam" id="PF25796">
    <property type="entry name" value="BREX_BrxC_4th"/>
    <property type="match status" value="1"/>
</dbReference>
<dbReference type="InterPro" id="IPR047679">
    <property type="entry name" value="BREX_BrxC"/>
</dbReference>
<dbReference type="Pfam" id="PF25791">
    <property type="entry name" value="WHD_BREX_BrxC"/>
    <property type="match status" value="1"/>
</dbReference>
<dbReference type="AlphaFoldDB" id="A0A9X4H1N3"/>